<feature type="transmembrane region" description="Helical" evidence="1">
    <location>
        <begin position="372"/>
        <end position="391"/>
    </location>
</feature>
<feature type="transmembrane region" description="Helical" evidence="1">
    <location>
        <begin position="12"/>
        <end position="31"/>
    </location>
</feature>
<evidence type="ECO:0000313" key="3">
    <source>
        <dbReference type="Proteomes" id="UP000057158"/>
    </source>
</evidence>
<dbReference type="AlphaFoldDB" id="A0A0M4CV29"/>
<gene>
    <name evidence="2" type="ORF">DSOUD_0716</name>
</gene>
<evidence type="ECO:0008006" key="4">
    <source>
        <dbReference type="Google" id="ProtNLM"/>
    </source>
</evidence>
<organism evidence="2 3">
    <name type="scientific">Desulfuromonas soudanensis</name>
    <dbReference type="NCBI Taxonomy" id="1603606"/>
    <lineage>
        <taxon>Bacteria</taxon>
        <taxon>Pseudomonadati</taxon>
        <taxon>Thermodesulfobacteriota</taxon>
        <taxon>Desulfuromonadia</taxon>
        <taxon>Desulfuromonadales</taxon>
        <taxon>Desulfuromonadaceae</taxon>
        <taxon>Desulfuromonas</taxon>
    </lineage>
</organism>
<dbReference type="PATRIC" id="fig|1603606.3.peg.783"/>
<feature type="transmembrane region" description="Helical" evidence="1">
    <location>
        <begin position="253"/>
        <end position="277"/>
    </location>
</feature>
<feature type="transmembrane region" description="Helical" evidence="1">
    <location>
        <begin position="332"/>
        <end position="352"/>
    </location>
</feature>
<evidence type="ECO:0000256" key="1">
    <source>
        <dbReference type="SAM" id="Phobius"/>
    </source>
</evidence>
<feature type="transmembrane region" description="Helical" evidence="1">
    <location>
        <begin position="77"/>
        <end position="98"/>
    </location>
</feature>
<feature type="transmembrane region" description="Helical" evidence="1">
    <location>
        <begin position="131"/>
        <end position="149"/>
    </location>
</feature>
<feature type="transmembrane region" description="Helical" evidence="1">
    <location>
        <begin position="297"/>
        <end position="320"/>
    </location>
</feature>
<feature type="transmembrane region" description="Helical" evidence="1">
    <location>
        <begin position="170"/>
        <end position="195"/>
    </location>
</feature>
<feature type="transmembrane region" description="Helical" evidence="1">
    <location>
        <begin position="215"/>
        <end position="233"/>
    </location>
</feature>
<keyword evidence="1" id="KW-1133">Transmembrane helix</keyword>
<accession>A0A0M4CV29</accession>
<evidence type="ECO:0000313" key="2">
    <source>
        <dbReference type="EMBL" id="ALC15504.1"/>
    </source>
</evidence>
<dbReference type="EMBL" id="CP010802">
    <property type="protein sequence ID" value="ALC15504.1"/>
    <property type="molecule type" value="Genomic_DNA"/>
</dbReference>
<dbReference type="STRING" id="1603606.DSOUD_0716"/>
<name>A0A0M4CV29_9BACT</name>
<keyword evidence="1" id="KW-0472">Membrane</keyword>
<sequence length="400" mass="44936">MNAHKNNYLHGLIAFVVMVAINFALWRLFFAPSNGVFKLFTPFYGLSLVALFLYAVILFADVFGYRNEAGSLGRGGVLLAGTTAFFLVVYYGFFWNLLGKFGITYFSPQALIDTGGTGLEMWNARENSSLAILYLATALIWVSYVWNAGMGDAPWDDSGLKRRIVGSSKFFATAFIAIIVYAIFYHPNVTALFVPRQIFAGVMPWWEEIAMTASSFYHLGWMFAGLFLIMFLVNCADGFPFNLMRGDKSGSLWGLLAALLISMVGGFVFMSIAQAVMTHFWYEPFTGGNYTDDPRFRYLHTAEIAAFLMLGLVVIKVFFNNVVQTSSRWFNLLARLFAVSFAGTLLYVFYYSETVGPKFVDRVPGIGNMDETSLAWTLMSLALIFVYDKYFNAILIRKKA</sequence>
<keyword evidence="3" id="KW-1185">Reference proteome</keyword>
<keyword evidence="1" id="KW-0812">Transmembrane</keyword>
<proteinExistence type="predicted"/>
<reference evidence="2 3" key="1">
    <citation type="submission" date="2015-07" db="EMBL/GenBank/DDBJ databases">
        <title>Isolation and Genomic Characterization of a Novel Halophilic Metal-Reducing Deltaproteobacterium from the Deep Subsurface.</title>
        <authorList>
            <person name="Badalamenti J.P."/>
            <person name="Summers Z.M."/>
            <person name="Gralnick J.A."/>
            <person name="Bond D.R."/>
        </authorList>
    </citation>
    <scope>NUCLEOTIDE SEQUENCE [LARGE SCALE GENOMIC DNA]</scope>
    <source>
        <strain evidence="2 3">WTL</strain>
    </source>
</reference>
<feature type="transmembrane region" description="Helical" evidence="1">
    <location>
        <begin position="43"/>
        <end position="65"/>
    </location>
</feature>
<dbReference type="RefSeq" id="WP_053549704.1">
    <property type="nucleotide sequence ID" value="NZ_CP010802.1"/>
</dbReference>
<protein>
    <recommendedName>
        <fullName evidence="4">AAT family amino acid transporter</fullName>
    </recommendedName>
</protein>
<dbReference type="Proteomes" id="UP000057158">
    <property type="component" value="Chromosome"/>
</dbReference>
<dbReference type="KEGG" id="des:DSOUD_0716"/>
<dbReference type="OrthoDB" id="5411746at2"/>